<dbReference type="EMBL" id="JROU02001331">
    <property type="protein sequence ID" value="OEH76767.1"/>
    <property type="molecule type" value="Genomic_DNA"/>
</dbReference>
<dbReference type="AlphaFoldDB" id="A0A1D3CZY2"/>
<keyword evidence="3" id="KW-0653">Protein transport</keyword>
<organism evidence="4 5">
    <name type="scientific">Cyclospora cayetanensis</name>
    <dbReference type="NCBI Taxonomy" id="88456"/>
    <lineage>
        <taxon>Eukaryota</taxon>
        <taxon>Sar</taxon>
        <taxon>Alveolata</taxon>
        <taxon>Apicomplexa</taxon>
        <taxon>Conoidasida</taxon>
        <taxon>Coccidia</taxon>
        <taxon>Eucoccidiorida</taxon>
        <taxon>Eimeriorina</taxon>
        <taxon>Eimeriidae</taxon>
        <taxon>Cyclospora</taxon>
    </lineage>
</organism>
<evidence type="ECO:0000256" key="1">
    <source>
        <dbReference type="ARBA" id="ARBA00010394"/>
    </source>
</evidence>
<dbReference type="InParanoid" id="A0A1D3CZY2"/>
<evidence type="ECO:0000313" key="5">
    <source>
        <dbReference type="Proteomes" id="UP000095192"/>
    </source>
</evidence>
<evidence type="ECO:0000313" key="4">
    <source>
        <dbReference type="EMBL" id="OEH76767.1"/>
    </source>
</evidence>
<dbReference type="SMART" id="SM00185">
    <property type="entry name" value="ARM"/>
    <property type="match status" value="3"/>
</dbReference>
<gene>
    <name evidence="4" type="ORF">cyc_06076</name>
</gene>
<dbReference type="InterPro" id="IPR016024">
    <property type="entry name" value="ARM-type_fold"/>
</dbReference>
<keyword evidence="2" id="KW-0813">Transport</keyword>
<comment type="similarity">
    <text evidence="1">Belongs to the importin alpha family.</text>
</comment>
<dbReference type="Pfam" id="PF00514">
    <property type="entry name" value="Arm"/>
    <property type="match status" value="1"/>
</dbReference>
<dbReference type="InterPro" id="IPR011989">
    <property type="entry name" value="ARM-like"/>
</dbReference>
<dbReference type="GO" id="GO:0015031">
    <property type="term" value="P:protein transport"/>
    <property type="evidence" value="ECO:0007669"/>
    <property type="project" value="UniProtKB-KW"/>
</dbReference>
<dbReference type="InterPro" id="IPR000225">
    <property type="entry name" value="Armadillo"/>
</dbReference>
<dbReference type="VEuPathDB" id="ToxoDB:cyc_06076"/>
<name>A0A1D3CZY2_9EIME</name>
<evidence type="ECO:0000256" key="2">
    <source>
        <dbReference type="ARBA" id="ARBA00022448"/>
    </source>
</evidence>
<keyword evidence="5" id="KW-1185">Reference proteome</keyword>
<protein>
    <submittedName>
        <fullName evidence="4">Armadillo beta-catenin-like repeat-containing protein</fullName>
    </submittedName>
</protein>
<dbReference type="Proteomes" id="UP000095192">
    <property type="component" value="Unassembled WGS sequence"/>
</dbReference>
<dbReference type="PANTHER" id="PTHR23316">
    <property type="entry name" value="IMPORTIN ALPHA"/>
    <property type="match status" value="1"/>
</dbReference>
<comment type="caution">
    <text evidence="4">The sequence shown here is derived from an EMBL/GenBank/DDBJ whole genome shotgun (WGS) entry which is preliminary data.</text>
</comment>
<dbReference type="SUPFAM" id="SSF48371">
    <property type="entry name" value="ARM repeat"/>
    <property type="match status" value="1"/>
</dbReference>
<sequence length="442" mass="48006">MTARPLWQSADGKLRKPQGRRRWCSDRRRSLRAAPAKLLLPLLPLLRHALQQASLHQMPHREADWTLQQETLADAFWAVDGLVTSPNGVSLLLESPPLLQHVIHALAHSSESCCCAAECWGGAEAVALIQAAGDGSGCAGTLAGGSEATTARVSEVDLSTGLRNACCRVCSLKKQHVQQQRAQERQRSLLPLHPALRVVGQVAAGSTRQTQQLLACCCCLRCLEASHAPSVAAEDPCSNADSLSLSKRRFLPRASDRPCCARGIPVVLRCLRTLLLQTDRPSLCREACWALSNLAVGSSQQLQLLLQSNILRHALLMLQEQPHVGPELRKEALWLVSNACATAESLQQILPLLQHGALQQLWALLEIAAATADGRAAEAALSALGNIVQLEALLLLQQVYEQHLTATADRKSDELACKLLQLRDSTHHAVPFGSKNHHLFVN</sequence>
<dbReference type="VEuPathDB" id="ToxoDB:LOC34622319"/>
<accession>A0A1D3CZY2</accession>
<evidence type="ECO:0000256" key="3">
    <source>
        <dbReference type="ARBA" id="ARBA00022927"/>
    </source>
</evidence>
<proteinExistence type="inferred from homology"/>
<dbReference type="Gene3D" id="1.25.10.10">
    <property type="entry name" value="Leucine-rich Repeat Variant"/>
    <property type="match status" value="1"/>
</dbReference>
<reference evidence="4 5" key="1">
    <citation type="journal article" date="2016" name="BMC Genomics">
        <title>Comparative genomics reveals Cyclospora cayetanensis possesses coccidia-like metabolism and invasion components but unique surface antigens.</title>
        <authorList>
            <person name="Liu S."/>
            <person name="Wang L."/>
            <person name="Zheng H."/>
            <person name="Xu Z."/>
            <person name="Roellig D.M."/>
            <person name="Li N."/>
            <person name="Frace M.A."/>
            <person name="Tang K."/>
            <person name="Arrowood M.J."/>
            <person name="Moss D.M."/>
            <person name="Zhang L."/>
            <person name="Feng Y."/>
            <person name="Xiao L."/>
        </authorList>
    </citation>
    <scope>NUCLEOTIDE SEQUENCE [LARGE SCALE GENOMIC DNA]</scope>
    <source>
        <strain evidence="4 5">CHN_HEN01</strain>
    </source>
</reference>